<feature type="compositionally biased region" description="Basic and acidic residues" evidence="1">
    <location>
        <begin position="25"/>
        <end position="43"/>
    </location>
</feature>
<dbReference type="PANTHER" id="PTHR31513:SF2">
    <property type="entry name" value="MRAZ"/>
    <property type="match status" value="1"/>
</dbReference>
<keyword evidence="3" id="KW-1185">Reference proteome</keyword>
<name>X6MEL0_RETFI</name>
<feature type="non-terminal residue" evidence="2">
    <location>
        <position position="1"/>
    </location>
</feature>
<evidence type="ECO:0000313" key="2">
    <source>
        <dbReference type="EMBL" id="ETO12111.1"/>
    </source>
</evidence>
<protein>
    <submittedName>
        <fullName evidence="2">Uncharacterized protein</fullName>
    </submittedName>
</protein>
<proteinExistence type="predicted"/>
<dbReference type="PANTHER" id="PTHR31513">
    <property type="entry name" value="EPHRIN TYPE-B RECEPTOR"/>
    <property type="match status" value="1"/>
</dbReference>
<gene>
    <name evidence="2" type="ORF">RFI_25265</name>
</gene>
<dbReference type="EMBL" id="ASPP01021716">
    <property type="protein sequence ID" value="ETO12111.1"/>
    <property type="molecule type" value="Genomic_DNA"/>
</dbReference>
<dbReference type="Proteomes" id="UP000023152">
    <property type="component" value="Unassembled WGS sequence"/>
</dbReference>
<feature type="region of interest" description="Disordered" evidence="1">
    <location>
        <begin position="25"/>
        <end position="48"/>
    </location>
</feature>
<sequence>DRVQHKYLRNEHDEIVEHMAMEIEAKEKPASNDMEAKDDKSGGEELGGEESVMHFSNAKRCEQMMEMVLSASPSVPSLQNGVDFLLANENDKKILLKNNEWNNFKFGVYLIGEKVTLTVKYNKKKELGHLKIKTSHLWIKDCKSAIDCSGLGCEATQNNCDGGGGGYGSKGEEFDVTRGHGKGGDVYGEQTLLKQIFCGSGGGSAHFVDGSKHKGGRGGGIIELQIEQHLLNYGAIRSNGNDTKIKWSEGGGGSGGSILIDFLSPSYHNTLQHVLGMITCIGGNQVYTCSNKGGFGRIAIYGIHVSTEAMANICPKPFHSIRKHNLISIAPE</sequence>
<evidence type="ECO:0000256" key="1">
    <source>
        <dbReference type="SAM" id="MobiDB-lite"/>
    </source>
</evidence>
<evidence type="ECO:0000313" key="3">
    <source>
        <dbReference type="Proteomes" id="UP000023152"/>
    </source>
</evidence>
<reference evidence="2 3" key="1">
    <citation type="journal article" date="2013" name="Curr. Biol.">
        <title>The Genome of the Foraminiferan Reticulomyxa filosa.</title>
        <authorList>
            <person name="Glockner G."/>
            <person name="Hulsmann N."/>
            <person name="Schleicher M."/>
            <person name="Noegel A.A."/>
            <person name="Eichinger L."/>
            <person name="Gallinger C."/>
            <person name="Pawlowski J."/>
            <person name="Sierra R."/>
            <person name="Euteneuer U."/>
            <person name="Pillet L."/>
            <person name="Moustafa A."/>
            <person name="Platzer M."/>
            <person name="Groth M."/>
            <person name="Szafranski K."/>
            <person name="Schliwa M."/>
        </authorList>
    </citation>
    <scope>NUCLEOTIDE SEQUENCE [LARGE SCALE GENOMIC DNA]</scope>
</reference>
<accession>X6MEL0</accession>
<organism evidence="2 3">
    <name type="scientific">Reticulomyxa filosa</name>
    <dbReference type="NCBI Taxonomy" id="46433"/>
    <lineage>
        <taxon>Eukaryota</taxon>
        <taxon>Sar</taxon>
        <taxon>Rhizaria</taxon>
        <taxon>Retaria</taxon>
        <taxon>Foraminifera</taxon>
        <taxon>Monothalamids</taxon>
        <taxon>Reticulomyxidae</taxon>
        <taxon>Reticulomyxa</taxon>
    </lineage>
</organism>
<dbReference type="AlphaFoldDB" id="X6MEL0"/>
<comment type="caution">
    <text evidence="2">The sequence shown here is derived from an EMBL/GenBank/DDBJ whole genome shotgun (WGS) entry which is preliminary data.</text>
</comment>